<dbReference type="InterPro" id="IPR023393">
    <property type="entry name" value="START-like_dom_sf"/>
</dbReference>
<dbReference type="SUPFAM" id="SSF55961">
    <property type="entry name" value="Bet v1-like"/>
    <property type="match status" value="1"/>
</dbReference>
<evidence type="ECO:0008006" key="2">
    <source>
        <dbReference type="Google" id="ProtNLM"/>
    </source>
</evidence>
<sequence>MDIELDATMDAAPSAVLAEVGNLPGYPEWHGMVHRVEPDGDGWLVDLGGRVGPFKKTKRVRMVRADDTAPGRVRFVRAERDRTDHGGWELEATVEPATGEGPCTLHFRLGYDGSSPLVGLLEPVLRSETERSGERLRRRLAHD</sequence>
<gene>
    <name evidence="1" type="ORF">AVDCRST_MAG76-2693</name>
</gene>
<accession>A0A6J4INN5</accession>
<dbReference type="InterPro" id="IPR019587">
    <property type="entry name" value="Polyketide_cyclase/dehydratase"/>
</dbReference>
<dbReference type="Gene3D" id="3.30.530.20">
    <property type="match status" value="1"/>
</dbReference>
<dbReference type="Pfam" id="PF10604">
    <property type="entry name" value="Polyketide_cyc2"/>
    <property type="match status" value="1"/>
</dbReference>
<reference evidence="1" key="1">
    <citation type="submission" date="2020-02" db="EMBL/GenBank/DDBJ databases">
        <authorList>
            <person name="Meier V. D."/>
        </authorList>
    </citation>
    <scope>NUCLEOTIDE SEQUENCE</scope>
    <source>
        <strain evidence="1">AVDCRST_MAG76</strain>
    </source>
</reference>
<dbReference type="EMBL" id="CADCSZ010000162">
    <property type="protein sequence ID" value="CAA9257646.1"/>
    <property type="molecule type" value="Genomic_DNA"/>
</dbReference>
<proteinExistence type="predicted"/>
<name>A0A6J4INN5_9ACTN</name>
<dbReference type="CDD" id="cd07812">
    <property type="entry name" value="SRPBCC"/>
    <property type="match status" value="1"/>
</dbReference>
<protein>
    <recommendedName>
        <fullName evidence="2">Coenzyme Q-binding protein COQ10 START domain-containing protein</fullName>
    </recommendedName>
</protein>
<evidence type="ECO:0000313" key="1">
    <source>
        <dbReference type="EMBL" id="CAA9257646.1"/>
    </source>
</evidence>
<dbReference type="AlphaFoldDB" id="A0A6J4INN5"/>
<organism evidence="1">
    <name type="scientific">uncultured Acidimicrobiales bacterium</name>
    <dbReference type="NCBI Taxonomy" id="310071"/>
    <lineage>
        <taxon>Bacteria</taxon>
        <taxon>Bacillati</taxon>
        <taxon>Actinomycetota</taxon>
        <taxon>Acidimicrobiia</taxon>
        <taxon>Acidimicrobiales</taxon>
        <taxon>environmental samples</taxon>
    </lineage>
</organism>